<keyword evidence="4 10" id="KW-0347">Helicase</keyword>
<feature type="binding site" evidence="10">
    <location>
        <begin position="266"/>
        <end position="273"/>
    </location>
    <ligand>
        <name>ATP</name>
        <dbReference type="ChEBI" id="CHEBI:30616"/>
    </ligand>
</feature>
<protein>
    <recommendedName>
        <fullName evidence="8">DNA 3'-5' helicase</fullName>
        <ecNumber evidence="8">5.6.2.4</ecNumber>
    </recommendedName>
</protein>
<feature type="domain" description="UvrD-like helicase ATP-binding" evidence="11">
    <location>
        <begin position="245"/>
        <end position="523"/>
    </location>
</feature>
<dbReference type="InterPro" id="IPR027417">
    <property type="entry name" value="P-loop_NTPase"/>
</dbReference>
<evidence type="ECO:0000256" key="1">
    <source>
        <dbReference type="ARBA" id="ARBA00009922"/>
    </source>
</evidence>
<evidence type="ECO:0000256" key="6">
    <source>
        <dbReference type="ARBA" id="ARBA00023235"/>
    </source>
</evidence>
<comment type="similarity">
    <text evidence="1">Belongs to the helicase family. UvrD subfamily.</text>
</comment>
<dbReference type="InterPro" id="IPR000212">
    <property type="entry name" value="DNA_helicase_UvrD/REP"/>
</dbReference>
<keyword evidence="2 10" id="KW-0547">Nucleotide-binding</keyword>
<gene>
    <name evidence="12" type="ORF">QLQ87_00325</name>
</gene>
<dbReference type="Gene3D" id="1.10.10.160">
    <property type="match status" value="1"/>
</dbReference>
<keyword evidence="6" id="KW-0413">Isomerase</keyword>
<dbReference type="Proteomes" id="UP001239426">
    <property type="component" value="Chromosome"/>
</dbReference>
<dbReference type="EC" id="5.6.2.4" evidence="8"/>
<evidence type="ECO:0000313" key="13">
    <source>
        <dbReference type="Proteomes" id="UP001239426"/>
    </source>
</evidence>
<evidence type="ECO:0000256" key="3">
    <source>
        <dbReference type="ARBA" id="ARBA00022801"/>
    </source>
</evidence>
<proteinExistence type="inferred from homology"/>
<dbReference type="PANTHER" id="PTHR11070">
    <property type="entry name" value="UVRD / RECB / PCRA DNA HELICASE FAMILY MEMBER"/>
    <property type="match status" value="1"/>
</dbReference>
<dbReference type="GO" id="GO:0003677">
    <property type="term" value="F:DNA binding"/>
    <property type="evidence" value="ECO:0007669"/>
    <property type="project" value="UniProtKB-KW"/>
</dbReference>
<sequence length="709" mass="80216">MTLPSLKVAISDGFLTSFAKIPKAQQKKVMEFLAKFRNDPTSKGLNYEKIHDTSSANVHSVRIDQNYRGIVLKPEQGNLYMLLWVDKHDDAYSWAKNHKCEIHPATGALQVIDTSLVVQPPLDDPDQPIAFKPTPLFADYSTEQIMALGVPAMFLDRVMALTNLSELYQLEGVMPADAWEPLYWLAEGLEYDEVLAEFNDAADVKVDTDDFEQAIKRSQRHFSVVESELELLQMLNAPLEKWRVFLHPSQRKLVEAHANGPVRVLGGAGTGKTVVAMHRARWLAQRLLAAPGKKVLFTTFTKNLAADIRANLQRLCSREELAKIEVIHIDGWLTDQLKRHGYDFRVVYDSDPVRRKCWEYALQQLPTDLNLPENFYLEEWHRVVQPNGVHSREDYFKVSRLGRGTAISRLQRAKIWPVFEEYRAQLARAKLREMHDAMLEAVVLFKEKQVQLPYQYLVVDEAQDMGAPAFVLLRYLIPEGENDIFIVGDGHQRIYRNKVVLGQCGINVRGRRSKKLKINYRTTEETRKFAVALLNGVPTDNLDGESDTDKDYLSLMHGEAPLVTHHADFKQEAATIAEQIKALLQEGTPDTDICLTARTKYAYERYTTELNNAGITTFVLGQDSADSVAHPGVRIATMHRIKGLEFQYVFLAGINEGVVPEPKAIQSDDPVEQRDALFNERALLHVAATRAIKGLFVSSSGKPSPLLCN</sequence>
<dbReference type="Pfam" id="PF13361">
    <property type="entry name" value="UvrD_C"/>
    <property type="match status" value="2"/>
</dbReference>
<accession>A0AAX3VSB9</accession>
<evidence type="ECO:0000256" key="9">
    <source>
        <dbReference type="ARBA" id="ARBA00048988"/>
    </source>
</evidence>
<comment type="catalytic activity">
    <reaction evidence="7">
        <text>Couples ATP hydrolysis with the unwinding of duplex DNA by translocating in the 3'-5' direction.</text>
        <dbReference type="EC" id="5.6.2.4"/>
    </reaction>
</comment>
<keyword evidence="5 10" id="KW-0067">ATP-binding</keyword>
<evidence type="ECO:0000259" key="11">
    <source>
        <dbReference type="PROSITE" id="PS51198"/>
    </source>
</evidence>
<evidence type="ECO:0000313" key="12">
    <source>
        <dbReference type="EMBL" id="WHF36848.1"/>
    </source>
</evidence>
<keyword evidence="3 10" id="KW-0378">Hydrolase</keyword>
<evidence type="ECO:0000256" key="10">
    <source>
        <dbReference type="PROSITE-ProRule" id="PRU00560"/>
    </source>
</evidence>
<evidence type="ECO:0000256" key="5">
    <source>
        <dbReference type="ARBA" id="ARBA00022840"/>
    </source>
</evidence>
<dbReference type="InterPro" id="IPR013986">
    <property type="entry name" value="DExx_box_DNA_helicase_dom_sf"/>
</dbReference>
<dbReference type="Pfam" id="PF00580">
    <property type="entry name" value="UvrD-helicase"/>
    <property type="match status" value="1"/>
</dbReference>
<name>A0AAX3VSB9_AERSA</name>
<dbReference type="SUPFAM" id="SSF143011">
    <property type="entry name" value="RelE-like"/>
    <property type="match status" value="1"/>
</dbReference>
<dbReference type="PROSITE" id="PS51198">
    <property type="entry name" value="UVRD_HELICASE_ATP_BIND"/>
    <property type="match status" value="1"/>
</dbReference>
<comment type="catalytic activity">
    <reaction evidence="9">
        <text>ATP + H2O = ADP + phosphate + H(+)</text>
        <dbReference type="Rhea" id="RHEA:13065"/>
        <dbReference type="ChEBI" id="CHEBI:15377"/>
        <dbReference type="ChEBI" id="CHEBI:15378"/>
        <dbReference type="ChEBI" id="CHEBI:30616"/>
        <dbReference type="ChEBI" id="CHEBI:43474"/>
        <dbReference type="ChEBI" id="CHEBI:456216"/>
        <dbReference type="EC" id="5.6.2.4"/>
    </reaction>
</comment>
<organism evidence="12 13">
    <name type="scientific">Aeromonas salmonicida</name>
    <dbReference type="NCBI Taxonomy" id="645"/>
    <lineage>
        <taxon>Bacteria</taxon>
        <taxon>Pseudomonadati</taxon>
        <taxon>Pseudomonadota</taxon>
        <taxon>Gammaproteobacteria</taxon>
        <taxon>Aeromonadales</taxon>
        <taxon>Aeromonadaceae</taxon>
        <taxon>Aeromonas</taxon>
    </lineage>
</organism>
<dbReference type="InterPro" id="IPR014017">
    <property type="entry name" value="DNA_helicase_UvrD-like_C"/>
</dbReference>
<dbReference type="GO" id="GO:0005524">
    <property type="term" value="F:ATP binding"/>
    <property type="evidence" value="ECO:0007669"/>
    <property type="project" value="UniProtKB-UniRule"/>
</dbReference>
<evidence type="ECO:0000256" key="2">
    <source>
        <dbReference type="ARBA" id="ARBA00022741"/>
    </source>
</evidence>
<dbReference type="InterPro" id="IPR014016">
    <property type="entry name" value="UvrD-like_ATP-bd"/>
</dbReference>
<dbReference type="Gene3D" id="3.40.50.300">
    <property type="entry name" value="P-loop containing nucleotide triphosphate hydrolases"/>
    <property type="match status" value="2"/>
</dbReference>
<dbReference type="SUPFAM" id="SSF52540">
    <property type="entry name" value="P-loop containing nucleoside triphosphate hydrolases"/>
    <property type="match status" value="1"/>
</dbReference>
<dbReference type="EMBL" id="CP124841">
    <property type="protein sequence ID" value="WHF36848.1"/>
    <property type="molecule type" value="Genomic_DNA"/>
</dbReference>
<dbReference type="RefSeq" id="WP_282683969.1">
    <property type="nucleotide sequence ID" value="NZ_CP124841.1"/>
</dbReference>
<dbReference type="PANTHER" id="PTHR11070:SF45">
    <property type="entry name" value="DNA 3'-5' HELICASE"/>
    <property type="match status" value="1"/>
</dbReference>
<dbReference type="GO" id="GO:0005829">
    <property type="term" value="C:cytosol"/>
    <property type="evidence" value="ECO:0007669"/>
    <property type="project" value="TreeGrafter"/>
</dbReference>
<dbReference type="GO" id="GO:0043138">
    <property type="term" value="F:3'-5' DNA helicase activity"/>
    <property type="evidence" value="ECO:0007669"/>
    <property type="project" value="UniProtKB-EC"/>
</dbReference>
<evidence type="ECO:0000256" key="8">
    <source>
        <dbReference type="ARBA" id="ARBA00034808"/>
    </source>
</evidence>
<dbReference type="Gene3D" id="3.30.2310.20">
    <property type="entry name" value="RelE-like"/>
    <property type="match status" value="1"/>
</dbReference>
<evidence type="ECO:0000256" key="4">
    <source>
        <dbReference type="ARBA" id="ARBA00022806"/>
    </source>
</evidence>
<dbReference type="GO" id="GO:0000725">
    <property type="term" value="P:recombinational repair"/>
    <property type="evidence" value="ECO:0007669"/>
    <property type="project" value="TreeGrafter"/>
</dbReference>
<dbReference type="AlphaFoldDB" id="A0AAX3VSB9"/>
<dbReference type="GO" id="GO:0016787">
    <property type="term" value="F:hydrolase activity"/>
    <property type="evidence" value="ECO:0007669"/>
    <property type="project" value="UniProtKB-UniRule"/>
</dbReference>
<dbReference type="InterPro" id="IPR035093">
    <property type="entry name" value="RelE/ParE_toxin_dom_sf"/>
</dbReference>
<reference evidence="12" key="1">
    <citation type="submission" date="2023-05" db="EMBL/GenBank/DDBJ databases">
        <title>Aeromonas salmonicida 57, complete genome.</title>
        <authorList>
            <person name="Shao L."/>
        </authorList>
    </citation>
    <scope>NUCLEOTIDE SEQUENCE</scope>
    <source>
        <strain evidence="12">57</strain>
    </source>
</reference>
<evidence type="ECO:0000256" key="7">
    <source>
        <dbReference type="ARBA" id="ARBA00034617"/>
    </source>
</evidence>